<gene>
    <name evidence="2" type="ORF">A3SI_17057</name>
</gene>
<dbReference type="RefSeq" id="WP_009056867.1">
    <property type="nucleotide sequence ID" value="NZ_AJYA01000053.1"/>
</dbReference>
<dbReference type="Pfam" id="PF13767">
    <property type="entry name" value="DUF4168"/>
    <property type="match status" value="1"/>
</dbReference>
<dbReference type="STRING" id="1189621.A3SI_17057"/>
<dbReference type="Proteomes" id="UP000005551">
    <property type="component" value="Unassembled WGS sequence"/>
</dbReference>
<evidence type="ECO:0000313" key="3">
    <source>
        <dbReference type="Proteomes" id="UP000005551"/>
    </source>
</evidence>
<dbReference type="InterPro" id="IPR025433">
    <property type="entry name" value="DUF4168"/>
</dbReference>
<organism evidence="2 3">
    <name type="scientific">Nitritalea halalkaliphila LW7</name>
    <dbReference type="NCBI Taxonomy" id="1189621"/>
    <lineage>
        <taxon>Bacteria</taxon>
        <taxon>Pseudomonadati</taxon>
        <taxon>Bacteroidota</taxon>
        <taxon>Cytophagia</taxon>
        <taxon>Cytophagales</taxon>
        <taxon>Cyclobacteriaceae</taxon>
        <taxon>Nitritalea</taxon>
    </lineage>
</organism>
<feature type="domain" description="DUF4168" evidence="1">
    <location>
        <begin position="69"/>
        <end position="136"/>
    </location>
</feature>
<dbReference type="AlphaFoldDB" id="I5BWE6"/>
<evidence type="ECO:0000259" key="1">
    <source>
        <dbReference type="Pfam" id="PF13767"/>
    </source>
</evidence>
<protein>
    <recommendedName>
        <fullName evidence="1">DUF4168 domain-containing protein</fullName>
    </recommendedName>
</protein>
<sequence>MVSFGAFAQQMMPPNQAAPADISDEDIEAFVDLNKKIMPKQEAMQQKMVAKIEEEGMDIMRFQQIAQAQEQGKLSEVAKDEEEMATFNKVGQMVMKMQEELQGEVMKMIEDSELGQQKFQMIFMAYQQDPEVRDKVEKMMAEDEG</sequence>
<comment type="caution">
    <text evidence="2">The sequence shown here is derived from an EMBL/GenBank/DDBJ whole genome shotgun (WGS) entry which is preliminary data.</text>
</comment>
<keyword evidence="3" id="KW-1185">Reference proteome</keyword>
<name>I5BWE6_9BACT</name>
<reference evidence="2 3" key="1">
    <citation type="submission" date="2012-05" db="EMBL/GenBank/DDBJ databases">
        <title>Genome sequence of Nitritalea halalkaliphila LW7.</title>
        <authorList>
            <person name="Jangir P.K."/>
            <person name="Singh A."/>
            <person name="Shivaji S."/>
            <person name="Sharma R."/>
        </authorList>
    </citation>
    <scope>NUCLEOTIDE SEQUENCE [LARGE SCALE GENOMIC DNA]</scope>
    <source>
        <strain evidence="2 3">LW7</strain>
    </source>
</reference>
<dbReference type="EMBL" id="AJYA01000053">
    <property type="protein sequence ID" value="EIM73898.1"/>
    <property type="molecule type" value="Genomic_DNA"/>
</dbReference>
<proteinExistence type="predicted"/>
<evidence type="ECO:0000313" key="2">
    <source>
        <dbReference type="EMBL" id="EIM73898.1"/>
    </source>
</evidence>
<accession>I5BWE6</accession>